<organism evidence="1 2">
    <name type="scientific">Favolaschia claudopus</name>
    <dbReference type="NCBI Taxonomy" id="2862362"/>
    <lineage>
        <taxon>Eukaryota</taxon>
        <taxon>Fungi</taxon>
        <taxon>Dikarya</taxon>
        <taxon>Basidiomycota</taxon>
        <taxon>Agaricomycotina</taxon>
        <taxon>Agaricomycetes</taxon>
        <taxon>Agaricomycetidae</taxon>
        <taxon>Agaricales</taxon>
        <taxon>Marasmiineae</taxon>
        <taxon>Mycenaceae</taxon>
        <taxon>Favolaschia</taxon>
    </lineage>
</organism>
<evidence type="ECO:0000313" key="2">
    <source>
        <dbReference type="Proteomes" id="UP001362999"/>
    </source>
</evidence>
<name>A0AAV9Z6E0_9AGAR</name>
<reference evidence="1 2" key="1">
    <citation type="journal article" date="2024" name="J Genomics">
        <title>Draft genome sequencing and assembly of Favolaschia claudopus CIRM-BRFM 2984 isolated from oak limbs.</title>
        <authorList>
            <person name="Navarro D."/>
            <person name="Drula E."/>
            <person name="Chaduli D."/>
            <person name="Cazenave R."/>
            <person name="Ahrendt S."/>
            <person name="Wang J."/>
            <person name="Lipzen A."/>
            <person name="Daum C."/>
            <person name="Barry K."/>
            <person name="Grigoriev I.V."/>
            <person name="Favel A."/>
            <person name="Rosso M.N."/>
            <person name="Martin F."/>
        </authorList>
    </citation>
    <scope>NUCLEOTIDE SEQUENCE [LARGE SCALE GENOMIC DNA]</scope>
    <source>
        <strain evidence="1 2">CIRM-BRFM 2984</strain>
    </source>
</reference>
<evidence type="ECO:0000313" key="1">
    <source>
        <dbReference type="EMBL" id="KAK6972058.1"/>
    </source>
</evidence>
<accession>A0AAV9Z6E0</accession>
<proteinExistence type="predicted"/>
<comment type="caution">
    <text evidence="1">The sequence shown here is derived from an EMBL/GenBank/DDBJ whole genome shotgun (WGS) entry which is preliminary data.</text>
</comment>
<dbReference type="Proteomes" id="UP001362999">
    <property type="component" value="Unassembled WGS sequence"/>
</dbReference>
<sequence length="147" mass="16971">RNRGKRNPFQVDWDRSTCGNRVNFNMTNASISKDADSPCSNVPVQFSLCDDHSPLVWTCNLEAHWRDRHKRTSGPYTYRNAQPNGAFIAYAISEQERTWLRTKWDNRFNKAKTSRPKTKRPPLLISEAHRSSAALRSVLSFIISTFV</sequence>
<dbReference type="AlphaFoldDB" id="A0AAV9Z6E0"/>
<feature type="non-terminal residue" evidence="1">
    <location>
        <position position="1"/>
    </location>
</feature>
<protein>
    <submittedName>
        <fullName evidence="1">Uncharacterized protein</fullName>
    </submittedName>
</protein>
<gene>
    <name evidence="1" type="ORF">R3P38DRAFT_2585468</name>
</gene>
<dbReference type="EMBL" id="JAWWNJ010000195">
    <property type="protein sequence ID" value="KAK6972058.1"/>
    <property type="molecule type" value="Genomic_DNA"/>
</dbReference>
<keyword evidence="2" id="KW-1185">Reference proteome</keyword>